<keyword evidence="1" id="KW-0812">Transmembrane</keyword>
<feature type="transmembrane region" description="Helical" evidence="1">
    <location>
        <begin position="341"/>
        <end position="363"/>
    </location>
</feature>
<dbReference type="EMBL" id="BMFY01000003">
    <property type="protein sequence ID" value="GGA08521.1"/>
    <property type="molecule type" value="Genomic_DNA"/>
</dbReference>
<reference evidence="2" key="2">
    <citation type="submission" date="2020-09" db="EMBL/GenBank/DDBJ databases">
        <authorList>
            <person name="Sun Q."/>
            <person name="Zhou Y."/>
        </authorList>
    </citation>
    <scope>NUCLEOTIDE SEQUENCE</scope>
    <source>
        <strain evidence="2">CGMCC 1.12785</strain>
    </source>
</reference>
<dbReference type="Pfam" id="PF07907">
    <property type="entry name" value="YibE_F"/>
    <property type="match status" value="1"/>
</dbReference>
<dbReference type="InterPro" id="IPR012507">
    <property type="entry name" value="YibE_F"/>
</dbReference>
<name>A0A8J2XJR0_9MICO</name>
<feature type="transmembrane region" description="Helical" evidence="1">
    <location>
        <begin position="213"/>
        <end position="231"/>
    </location>
</feature>
<dbReference type="PANTHER" id="PTHR41771:SF1">
    <property type="entry name" value="MEMBRANE PROTEIN"/>
    <property type="match status" value="1"/>
</dbReference>
<gene>
    <name evidence="2" type="ORF">GCM10011333_09280</name>
</gene>
<dbReference type="PANTHER" id="PTHR41771">
    <property type="entry name" value="MEMBRANE PROTEIN-RELATED"/>
    <property type="match status" value="1"/>
</dbReference>
<protein>
    <recommendedName>
        <fullName evidence="4">YibE/F-like protein</fullName>
    </recommendedName>
</protein>
<keyword evidence="1" id="KW-1133">Transmembrane helix</keyword>
<evidence type="ECO:0008006" key="4">
    <source>
        <dbReference type="Google" id="ProtNLM"/>
    </source>
</evidence>
<dbReference type="RefSeq" id="WP_188549757.1">
    <property type="nucleotide sequence ID" value="NZ_BMFY01000003.1"/>
</dbReference>
<evidence type="ECO:0000313" key="3">
    <source>
        <dbReference type="Proteomes" id="UP000616114"/>
    </source>
</evidence>
<comment type="caution">
    <text evidence="2">The sequence shown here is derived from an EMBL/GenBank/DDBJ whole genome shotgun (WGS) entry which is preliminary data.</text>
</comment>
<keyword evidence="3" id="KW-1185">Reference proteome</keyword>
<proteinExistence type="predicted"/>
<reference evidence="2" key="1">
    <citation type="journal article" date="2014" name="Int. J. Syst. Evol. Microbiol.">
        <title>Complete genome sequence of Corynebacterium casei LMG S-19264T (=DSM 44701T), isolated from a smear-ripened cheese.</title>
        <authorList>
            <consortium name="US DOE Joint Genome Institute (JGI-PGF)"/>
            <person name="Walter F."/>
            <person name="Albersmeier A."/>
            <person name="Kalinowski J."/>
            <person name="Ruckert C."/>
        </authorList>
    </citation>
    <scope>NUCLEOTIDE SEQUENCE</scope>
    <source>
        <strain evidence="2">CGMCC 1.12785</strain>
    </source>
</reference>
<accession>A0A8J2XJR0</accession>
<feature type="transmembrane region" description="Helical" evidence="1">
    <location>
        <begin position="163"/>
        <end position="181"/>
    </location>
</feature>
<feature type="transmembrane region" description="Helical" evidence="1">
    <location>
        <begin position="383"/>
        <end position="406"/>
    </location>
</feature>
<evidence type="ECO:0000313" key="2">
    <source>
        <dbReference type="EMBL" id="GGA08521.1"/>
    </source>
</evidence>
<dbReference type="AlphaFoldDB" id="A0A8J2XJR0"/>
<sequence length="424" mass="43815">MGAGHSHAPRSLTRRQRSSRRRAVWAMLCILVPLGLAAVLGMILLWPSGSQAGGGASGDAAFGGSDFLRGQVVAADLSDCQPQDPMPADGCARVEVQVGERTGSLYLPPEAVAAGVEAGDAVRVIDLSEDPDLFADDPQLAAEDPGAFGVTTDFVFVDYDRTVPLGLLAALYALVVVAVAGWRGLRALIGLGLAFGIMLGFMLPALVAGHPPLLVALIASTVIMYLVLYLAHGLTARTSTALLGTIAGIVITTLLGAWMTDWSNLAGVYSEDAYVLDSLASIDPRGLIMCGMVIAGLGVLNDVTITQASAVWELRESSPALGPRGVFARAMRIGRDHIASTVYTIAFAYAGAALATLLLITVLDRSLIDALTMGDIAVEVARTLVGSIGLVLAIPMTTAIAVLISFATQAPEEAPGEAPAEATA</sequence>
<organism evidence="2 3">
    <name type="scientific">Sediminivirga luteola</name>
    <dbReference type="NCBI Taxonomy" id="1774748"/>
    <lineage>
        <taxon>Bacteria</taxon>
        <taxon>Bacillati</taxon>
        <taxon>Actinomycetota</taxon>
        <taxon>Actinomycetes</taxon>
        <taxon>Micrococcales</taxon>
        <taxon>Brevibacteriaceae</taxon>
        <taxon>Sediminivirga</taxon>
    </lineage>
</organism>
<evidence type="ECO:0000256" key="1">
    <source>
        <dbReference type="SAM" id="Phobius"/>
    </source>
</evidence>
<feature type="transmembrane region" description="Helical" evidence="1">
    <location>
        <begin position="188"/>
        <end position="207"/>
    </location>
</feature>
<dbReference type="Proteomes" id="UP000616114">
    <property type="component" value="Unassembled WGS sequence"/>
</dbReference>
<feature type="transmembrane region" description="Helical" evidence="1">
    <location>
        <begin position="23"/>
        <end position="46"/>
    </location>
</feature>
<feature type="transmembrane region" description="Helical" evidence="1">
    <location>
        <begin position="240"/>
        <end position="259"/>
    </location>
</feature>
<keyword evidence="1" id="KW-0472">Membrane</keyword>